<dbReference type="Gene3D" id="3.30.1330.60">
    <property type="entry name" value="OmpA-like domain"/>
    <property type="match status" value="1"/>
</dbReference>
<proteinExistence type="predicted"/>
<dbReference type="PROSITE" id="PS01068">
    <property type="entry name" value="OMPA_1"/>
    <property type="match status" value="1"/>
</dbReference>
<dbReference type="EMBL" id="CP010803">
    <property type="protein sequence ID" value="AJY47458.1"/>
    <property type="molecule type" value="Genomic_DNA"/>
</dbReference>
<dbReference type="HOGENOM" id="CLU_016890_6_2_5"/>
<dbReference type="Pfam" id="PF00691">
    <property type="entry name" value="OmpA"/>
    <property type="match status" value="1"/>
</dbReference>
<dbReference type="GO" id="GO:0009279">
    <property type="term" value="C:cell outer membrane"/>
    <property type="evidence" value="ECO:0007669"/>
    <property type="project" value="UniProtKB-SubCell"/>
</dbReference>
<keyword evidence="3" id="KW-0998">Cell outer membrane</keyword>
<feature type="domain" description="OmpA-like" evidence="5">
    <location>
        <begin position="98"/>
        <end position="215"/>
    </location>
</feature>
<comment type="subcellular location">
    <subcellularLocation>
        <location evidence="1">Cell outer membrane</location>
    </subcellularLocation>
</comment>
<dbReference type="Proteomes" id="UP000032611">
    <property type="component" value="Chromosome"/>
</dbReference>
<dbReference type="SUPFAM" id="SSF103088">
    <property type="entry name" value="OmpA-like"/>
    <property type="match status" value="1"/>
</dbReference>
<dbReference type="PROSITE" id="PS51257">
    <property type="entry name" value="PROKAR_LIPOPROTEIN"/>
    <property type="match status" value="1"/>
</dbReference>
<dbReference type="PRINTS" id="PR01021">
    <property type="entry name" value="OMPADOMAIN"/>
</dbReference>
<dbReference type="OrthoDB" id="9782229at2"/>
<evidence type="ECO:0000313" key="6">
    <source>
        <dbReference type="EMBL" id="AJY47458.1"/>
    </source>
</evidence>
<dbReference type="CDD" id="cd07185">
    <property type="entry name" value="OmpA_C-like"/>
    <property type="match status" value="1"/>
</dbReference>
<dbReference type="RefSeq" id="WP_045683852.1">
    <property type="nucleotide sequence ID" value="NZ_CP010803.1"/>
</dbReference>
<dbReference type="InterPro" id="IPR006690">
    <property type="entry name" value="OMPA-like_CS"/>
</dbReference>
<accession>A0A0D5LVQ9</accession>
<evidence type="ECO:0000256" key="3">
    <source>
        <dbReference type="ARBA" id="ARBA00023237"/>
    </source>
</evidence>
<dbReference type="AlphaFoldDB" id="A0A0D5LVQ9"/>
<protein>
    <submittedName>
        <fullName evidence="6">Membrane protein</fullName>
    </submittedName>
</protein>
<dbReference type="PANTHER" id="PTHR30329:SF21">
    <property type="entry name" value="LIPOPROTEIN YIAD-RELATED"/>
    <property type="match status" value="1"/>
</dbReference>
<sequence length="216" mass="21824">MLKNLTIAAVGLAFLAGCTTTDPYSGQPVANNTGTGVLAGGALGALTGLAIGGDAKGAAIGGAIGAIAGGGIGAYMDQQEAEFRRALAGTGVSVVRNGDMLTLVMPGNVTFPTDQYSILPNFYSTLNAVATVLAKYNRTAVNVNGYTDSTGSAEYNQTLSQQRANSVANYLIQSGVSGSRISAVGFGPSNPVASNATPEGRAQNRRVEVQISAVKM</sequence>
<dbReference type="InterPro" id="IPR036737">
    <property type="entry name" value="OmpA-like_sf"/>
</dbReference>
<dbReference type="PANTHER" id="PTHR30329">
    <property type="entry name" value="STATOR ELEMENT OF FLAGELLAR MOTOR COMPLEX"/>
    <property type="match status" value="1"/>
</dbReference>
<gene>
    <name evidence="6" type="ORF">TM49_20155</name>
</gene>
<keyword evidence="7" id="KW-1185">Reference proteome</keyword>
<organism evidence="6 7">
    <name type="scientific">Martelella endophytica</name>
    <dbReference type="NCBI Taxonomy" id="1486262"/>
    <lineage>
        <taxon>Bacteria</taxon>
        <taxon>Pseudomonadati</taxon>
        <taxon>Pseudomonadota</taxon>
        <taxon>Alphaproteobacteria</taxon>
        <taxon>Hyphomicrobiales</taxon>
        <taxon>Aurantimonadaceae</taxon>
        <taxon>Martelella</taxon>
    </lineage>
</organism>
<evidence type="ECO:0000259" key="5">
    <source>
        <dbReference type="PROSITE" id="PS51123"/>
    </source>
</evidence>
<evidence type="ECO:0000313" key="7">
    <source>
        <dbReference type="Proteomes" id="UP000032611"/>
    </source>
</evidence>
<dbReference type="PATRIC" id="fig|1486262.3.peg.4166"/>
<dbReference type="PROSITE" id="PS51123">
    <property type="entry name" value="OMPA_2"/>
    <property type="match status" value="1"/>
</dbReference>
<dbReference type="Pfam" id="PF13488">
    <property type="entry name" value="Gly-zipper_Omp"/>
    <property type="match status" value="1"/>
</dbReference>
<name>A0A0D5LVQ9_MAREN</name>
<dbReference type="InterPro" id="IPR006664">
    <property type="entry name" value="OMP_bac"/>
</dbReference>
<keyword evidence="2 4" id="KW-0472">Membrane</keyword>
<dbReference type="InterPro" id="IPR050330">
    <property type="entry name" value="Bact_OuterMem_StrucFunc"/>
</dbReference>
<dbReference type="STRING" id="1486262.TM49_20155"/>
<reference evidence="6 7" key="1">
    <citation type="journal article" date="2015" name="Genome Announc.">
        <title>Complete genome sequence of Martelella endophytica YC6887, which has antifungal activity associated with a halophyte.</title>
        <authorList>
            <person name="Khan A."/>
            <person name="Khan H."/>
            <person name="Chung E.J."/>
            <person name="Hossain M.T."/>
            <person name="Chung Y.R."/>
        </authorList>
    </citation>
    <scope>NUCLEOTIDE SEQUENCE [LARGE SCALE GENOMIC DNA]</scope>
    <source>
        <strain evidence="6">YC6887</strain>
    </source>
</reference>
<evidence type="ECO:0000256" key="1">
    <source>
        <dbReference type="ARBA" id="ARBA00004442"/>
    </source>
</evidence>
<evidence type="ECO:0000256" key="2">
    <source>
        <dbReference type="ARBA" id="ARBA00023136"/>
    </source>
</evidence>
<dbReference type="KEGG" id="mey:TM49_20155"/>
<dbReference type="InterPro" id="IPR039567">
    <property type="entry name" value="Gly-zipper"/>
</dbReference>
<dbReference type="PRINTS" id="PR01023">
    <property type="entry name" value="NAFLGMOTY"/>
</dbReference>
<evidence type="ECO:0000256" key="4">
    <source>
        <dbReference type="PROSITE-ProRule" id="PRU00473"/>
    </source>
</evidence>
<dbReference type="InterPro" id="IPR006665">
    <property type="entry name" value="OmpA-like"/>
</dbReference>